<dbReference type="Pfam" id="PF00156">
    <property type="entry name" value="Pribosyltran"/>
    <property type="match status" value="1"/>
</dbReference>
<proteinExistence type="predicted"/>
<dbReference type="InterPro" id="IPR000836">
    <property type="entry name" value="PRTase_dom"/>
</dbReference>
<dbReference type="RefSeq" id="WP_166283895.1">
    <property type="nucleotide sequence ID" value="NZ_JTHE03000018.1"/>
</dbReference>
<gene>
    <name evidence="4" type="ORF">QQ91_0002660</name>
</gene>
<keyword evidence="1 4" id="KW-0328">Glycosyltransferase</keyword>
<evidence type="ECO:0000259" key="3">
    <source>
        <dbReference type="Pfam" id="PF00156"/>
    </source>
</evidence>
<dbReference type="Proteomes" id="UP000031561">
    <property type="component" value="Unassembled WGS sequence"/>
</dbReference>
<keyword evidence="2" id="KW-0808">Transferase</keyword>
<name>A0ABD4SZL8_9CYAN</name>
<evidence type="ECO:0000313" key="4">
    <source>
        <dbReference type="EMBL" id="MCM1981734.1"/>
    </source>
</evidence>
<accession>A0ABD4SZL8</accession>
<evidence type="ECO:0000256" key="2">
    <source>
        <dbReference type="ARBA" id="ARBA00022679"/>
    </source>
</evidence>
<keyword evidence="5" id="KW-1185">Reference proteome</keyword>
<dbReference type="GO" id="GO:0016757">
    <property type="term" value="F:glycosyltransferase activity"/>
    <property type="evidence" value="ECO:0007669"/>
    <property type="project" value="UniProtKB-KW"/>
</dbReference>
<sequence length="199" mass="22454">MSNRSPAAPSTPSDLYISWADYHQAIEQLAVKLYRSQWTFDQILCLARGGLRIGDLLSRIFKTPLAILSTASYSGQQGQVQGSLTIAHHLTMTTPQLGSQVLIVDDLLDSGITLDQTLAWIKTHHGQETHTYRTAVLWWKASSKVAPDFYVHYLEHSPWIHQPFEYYESLSLDHLAQQHETEDLRESRAGLSLTPSPQV</sequence>
<dbReference type="Gene3D" id="3.40.50.2020">
    <property type="match status" value="1"/>
</dbReference>
<dbReference type="CDD" id="cd06223">
    <property type="entry name" value="PRTases_typeI"/>
    <property type="match status" value="1"/>
</dbReference>
<dbReference type="PANTHER" id="PTHR43363">
    <property type="entry name" value="HYPOXANTHINE PHOSPHORIBOSYLTRANSFERASE"/>
    <property type="match status" value="1"/>
</dbReference>
<dbReference type="SUPFAM" id="SSF53271">
    <property type="entry name" value="PRTase-like"/>
    <property type="match status" value="1"/>
</dbReference>
<reference evidence="4 5" key="1">
    <citation type="journal article" date="2015" name="Genome Announc.">
        <title>Draft Genome Sequence of Filamentous Marine Cyanobacterium Lyngbya confervoides Strain BDU141951.</title>
        <authorList>
            <person name="Chandrababunaidu M.M."/>
            <person name="Sen D."/>
            <person name="Tripathy S."/>
        </authorList>
    </citation>
    <scope>NUCLEOTIDE SEQUENCE [LARGE SCALE GENOMIC DNA]</scope>
    <source>
        <strain evidence="4 5">BDU141951</strain>
    </source>
</reference>
<evidence type="ECO:0000313" key="5">
    <source>
        <dbReference type="Proteomes" id="UP000031561"/>
    </source>
</evidence>
<evidence type="ECO:0000256" key="1">
    <source>
        <dbReference type="ARBA" id="ARBA00022676"/>
    </source>
</evidence>
<organism evidence="4 5">
    <name type="scientific">Lyngbya confervoides BDU141951</name>
    <dbReference type="NCBI Taxonomy" id="1574623"/>
    <lineage>
        <taxon>Bacteria</taxon>
        <taxon>Bacillati</taxon>
        <taxon>Cyanobacteriota</taxon>
        <taxon>Cyanophyceae</taxon>
        <taxon>Oscillatoriophycideae</taxon>
        <taxon>Oscillatoriales</taxon>
        <taxon>Microcoleaceae</taxon>
        <taxon>Lyngbya</taxon>
    </lineage>
</organism>
<protein>
    <submittedName>
        <fullName evidence="4">Phosphoribosyltransferase</fullName>
    </submittedName>
</protein>
<dbReference type="InterPro" id="IPR029057">
    <property type="entry name" value="PRTase-like"/>
</dbReference>
<feature type="domain" description="Phosphoribosyltransferase" evidence="3">
    <location>
        <begin position="19"/>
        <end position="168"/>
    </location>
</feature>
<dbReference type="EMBL" id="JTHE03000018">
    <property type="protein sequence ID" value="MCM1981734.1"/>
    <property type="molecule type" value="Genomic_DNA"/>
</dbReference>
<dbReference type="AlphaFoldDB" id="A0ABD4SZL8"/>
<comment type="caution">
    <text evidence="4">The sequence shown here is derived from an EMBL/GenBank/DDBJ whole genome shotgun (WGS) entry which is preliminary data.</text>
</comment>
<dbReference type="PANTHER" id="PTHR43363:SF1">
    <property type="entry name" value="HYPOXANTHINE-GUANINE PHOSPHORIBOSYLTRANSFERASE"/>
    <property type="match status" value="1"/>
</dbReference>